<gene>
    <name evidence="2" type="ORF">EZS28_012740</name>
</gene>
<dbReference type="Gene3D" id="3.30.70.270">
    <property type="match status" value="1"/>
</dbReference>
<dbReference type="InterPro" id="IPR043502">
    <property type="entry name" value="DNA/RNA_pol_sf"/>
</dbReference>
<dbReference type="InterPro" id="IPR043128">
    <property type="entry name" value="Rev_trsase/Diguanyl_cyclase"/>
</dbReference>
<sequence>MLFGSKHSPIFIVETIASIIRQIRIHSEIKILNYCDDILLIQQDKQILKTQAIQIKRTLEQFGWTMSAEKCETEPKQIITFLGWIWNLKEMNIRMSDERKLKMIQSLKDWCTTIYKSKSYIIRQLAALIYRLNILRPQIKEASLYLIELDKAKIQVQKTKLSDNTMIVNKTVISELKW</sequence>
<dbReference type="Proteomes" id="UP000324800">
    <property type="component" value="Unassembled WGS sequence"/>
</dbReference>
<dbReference type="PROSITE" id="PS50878">
    <property type="entry name" value="RT_POL"/>
    <property type="match status" value="1"/>
</dbReference>
<organism evidence="2 3">
    <name type="scientific">Streblomastix strix</name>
    <dbReference type="NCBI Taxonomy" id="222440"/>
    <lineage>
        <taxon>Eukaryota</taxon>
        <taxon>Metamonada</taxon>
        <taxon>Preaxostyla</taxon>
        <taxon>Oxymonadida</taxon>
        <taxon>Streblomastigidae</taxon>
        <taxon>Streblomastix</taxon>
    </lineage>
</organism>
<feature type="domain" description="Reverse transcriptase" evidence="1">
    <location>
        <begin position="1"/>
        <end position="86"/>
    </location>
</feature>
<evidence type="ECO:0000259" key="1">
    <source>
        <dbReference type="PROSITE" id="PS50878"/>
    </source>
</evidence>
<dbReference type="InterPro" id="IPR000477">
    <property type="entry name" value="RT_dom"/>
</dbReference>
<evidence type="ECO:0000313" key="3">
    <source>
        <dbReference type="Proteomes" id="UP000324800"/>
    </source>
</evidence>
<dbReference type="SUPFAM" id="SSF56672">
    <property type="entry name" value="DNA/RNA polymerases"/>
    <property type="match status" value="1"/>
</dbReference>
<dbReference type="AlphaFoldDB" id="A0A5J4WAQ3"/>
<reference evidence="2 3" key="1">
    <citation type="submission" date="2019-03" db="EMBL/GenBank/DDBJ databases">
        <title>Single cell metagenomics reveals metabolic interactions within the superorganism composed of flagellate Streblomastix strix and complex community of Bacteroidetes bacteria on its surface.</title>
        <authorList>
            <person name="Treitli S.C."/>
            <person name="Kolisko M."/>
            <person name="Husnik F."/>
            <person name="Keeling P."/>
            <person name="Hampl V."/>
        </authorList>
    </citation>
    <scope>NUCLEOTIDE SEQUENCE [LARGE SCALE GENOMIC DNA]</scope>
    <source>
        <strain evidence="2">ST1C</strain>
    </source>
</reference>
<name>A0A5J4WAQ3_9EUKA</name>
<dbReference type="OrthoDB" id="5979365at2759"/>
<dbReference type="InterPro" id="IPR052055">
    <property type="entry name" value="Hepadnavirus_pol/RT"/>
</dbReference>
<comment type="caution">
    <text evidence="2">The sequence shown here is derived from an EMBL/GenBank/DDBJ whole genome shotgun (WGS) entry which is preliminary data.</text>
</comment>
<dbReference type="Pfam" id="PF00078">
    <property type="entry name" value="RVT_1"/>
    <property type="match status" value="1"/>
</dbReference>
<dbReference type="PANTHER" id="PTHR33050:SF7">
    <property type="entry name" value="RIBONUCLEASE H"/>
    <property type="match status" value="1"/>
</dbReference>
<accession>A0A5J4WAQ3</accession>
<evidence type="ECO:0000313" key="2">
    <source>
        <dbReference type="EMBL" id="KAA6391736.1"/>
    </source>
</evidence>
<proteinExistence type="predicted"/>
<dbReference type="EMBL" id="SNRW01002778">
    <property type="protein sequence ID" value="KAA6391736.1"/>
    <property type="molecule type" value="Genomic_DNA"/>
</dbReference>
<dbReference type="PANTHER" id="PTHR33050">
    <property type="entry name" value="REVERSE TRANSCRIPTASE DOMAIN-CONTAINING PROTEIN"/>
    <property type="match status" value="1"/>
</dbReference>
<protein>
    <recommendedName>
        <fullName evidence="1">Reverse transcriptase domain-containing protein</fullName>
    </recommendedName>
</protein>